<protein>
    <submittedName>
        <fullName evidence="1">Uncharacterized protein</fullName>
    </submittedName>
</protein>
<keyword evidence="2" id="KW-1185">Reference proteome</keyword>
<gene>
    <name evidence="1" type="ORF">CYCCA115_LOCUS20232</name>
</gene>
<comment type="caution">
    <text evidence="1">The sequence shown here is derived from an EMBL/GenBank/DDBJ whole genome shotgun (WGS) entry which is preliminary data.</text>
</comment>
<reference evidence="1" key="1">
    <citation type="submission" date="2023-08" db="EMBL/GenBank/DDBJ databases">
        <authorList>
            <person name="Audoor S."/>
            <person name="Bilcke G."/>
        </authorList>
    </citation>
    <scope>NUCLEOTIDE SEQUENCE</scope>
</reference>
<dbReference type="AlphaFoldDB" id="A0AAD2G5Y1"/>
<evidence type="ECO:0000313" key="1">
    <source>
        <dbReference type="EMBL" id="CAJ1963579.1"/>
    </source>
</evidence>
<organism evidence="1 2">
    <name type="scientific">Cylindrotheca closterium</name>
    <dbReference type="NCBI Taxonomy" id="2856"/>
    <lineage>
        <taxon>Eukaryota</taxon>
        <taxon>Sar</taxon>
        <taxon>Stramenopiles</taxon>
        <taxon>Ochrophyta</taxon>
        <taxon>Bacillariophyta</taxon>
        <taxon>Bacillariophyceae</taxon>
        <taxon>Bacillariophycidae</taxon>
        <taxon>Bacillariales</taxon>
        <taxon>Bacillariaceae</taxon>
        <taxon>Cylindrotheca</taxon>
    </lineage>
</organism>
<dbReference type="Proteomes" id="UP001295423">
    <property type="component" value="Unassembled WGS sequence"/>
</dbReference>
<dbReference type="EMBL" id="CAKOGP040002148">
    <property type="protein sequence ID" value="CAJ1963579.1"/>
    <property type="molecule type" value="Genomic_DNA"/>
</dbReference>
<name>A0AAD2G5Y1_9STRA</name>
<evidence type="ECO:0000313" key="2">
    <source>
        <dbReference type="Proteomes" id="UP001295423"/>
    </source>
</evidence>
<accession>A0AAD2G5Y1</accession>
<proteinExistence type="predicted"/>
<sequence length="541" mass="61384">MEDELHPEVRSDRTVIQSPKGYSCFCGQRGKKGYFKRHLQSKQHRLTSVALEDIIFEQKDDPICKKGYVCHPCQRFFGDKSNFVKHFLRKEDDTAACNGNRVDTLQECMVYETLHYCRPVPPLQSGDLLGDKEISTTIHVPTPSSNITNSATGSANMIARDTIKMTINAGKQLAKQLVQDYGAHERMVRIIQPFVLSSIEATPLLDFLKTGNEKMKETPSHFIAGAEEWLMEHSAMMIGQLMGNVRHEIVAFRVETEYESIFTCRDKTGPILTELKKIIQYTWRSFGLPSGFVDEHDPTEVPRYLHLLAVQSGQSVIHKVPAILKFLSFRIFSGTKQLKGSFVIGSTMATLLYLCRLGSLCVAYRMCGENFIQRQLDLCRQVQCGQVVQTISPLIRQLREFEKFRKTLRDGDYITNEGDIFVGGNKFEKKVWSRLVPKIEDRLCDLFGQLLIGNGQLLLSVLLDPATSPKTTSLDGGFGFQVTDQVGSANFCFEANETVMEKIHKLIQLVFHGLGFGAMRFQEILEMEDCSTPRFFNNQIW</sequence>